<organism evidence="2 3">
    <name type="scientific">Haloferax marinum</name>
    <dbReference type="NCBI Taxonomy" id="2666143"/>
    <lineage>
        <taxon>Archaea</taxon>
        <taxon>Methanobacteriati</taxon>
        <taxon>Methanobacteriota</taxon>
        <taxon>Stenosarchaea group</taxon>
        <taxon>Halobacteria</taxon>
        <taxon>Halobacteriales</taxon>
        <taxon>Haloferacaceae</taxon>
        <taxon>Haloferax</taxon>
    </lineage>
</organism>
<evidence type="ECO:0000256" key="1">
    <source>
        <dbReference type="SAM" id="MobiDB-lite"/>
    </source>
</evidence>
<dbReference type="RefSeq" id="WP_151108729.1">
    <property type="nucleotide sequence ID" value="NZ_WKJQ01000001.1"/>
</dbReference>
<feature type="compositionally biased region" description="Basic and acidic residues" evidence="1">
    <location>
        <begin position="324"/>
        <end position="355"/>
    </location>
</feature>
<dbReference type="AlphaFoldDB" id="A0A6A8G3A7"/>
<feature type="compositionally biased region" description="Basic and acidic residues" evidence="1">
    <location>
        <begin position="363"/>
        <end position="382"/>
    </location>
</feature>
<gene>
    <name evidence="2" type="ORF">GJR99_00495</name>
</gene>
<evidence type="ECO:0000313" key="2">
    <source>
        <dbReference type="EMBL" id="MRW95052.1"/>
    </source>
</evidence>
<dbReference type="Proteomes" id="UP000443423">
    <property type="component" value="Unassembled WGS sequence"/>
</dbReference>
<reference evidence="2 3" key="1">
    <citation type="submission" date="2019-11" db="EMBL/GenBank/DDBJ databases">
        <title>Whole genome sequence of Haloferax sp. MBLA0078.</title>
        <authorList>
            <person name="Seo M.-J."/>
            <person name="Cho E.-S."/>
        </authorList>
    </citation>
    <scope>NUCLEOTIDE SEQUENCE [LARGE SCALE GENOMIC DNA]</scope>
    <source>
        <strain evidence="2 3">MBLA0078</strain>
    </source>
</reference>
<dbReference type="OrthoDB" id="271937at2157"/>
<dbReference type="EMBL" id="WKJQ01000001">
    <property type="protein sequence ID" value="MRW95052.1"/>
    <property type="molecule type" value="Genomic_DNA"/>
</dbReference>
<name>A0A6A8G3A7_9EURY</name>
<accession>A0A6A8G3A7</accession>
<evidence type="ECO:0000313" key="3">
    <source>
        <dbReference type="Proteomes" id="UP000443423"/>
    </source>
</evidence>
<protein>
    <submittedName>
        <fullName evidence="2">Uncharacterized protein</fullName>
    </submittedName>
</protein>
<sequence>MRGSKLTTAVMVIAMLTVAMVPGAVAAESDEQSLQVNVTQDVETGNATVTVTQNDTDETAVDNATVVVESSGNYSGNGTHYTDAEGALELPNPSERVTVTLNVTTEDGNNTTELSRELIPLNESLDVSVEQDDANDTLTATVTQYDEPVEGASVDVNGTDYENDTYETNSNGTVEVAEPANTTNLTFAATSGDLTAETTVSVEGDDLALSVEEVDNTTVVIDVTEDEVAVEGANVTVSGDYTEAGDYETDGNGTVELAAPLQNNTTVEVTAEYEGATVSKTVVLGGEVEEDDPFGDLVTKFIERLKQNTIEGPMGQAVSEYVTEHNPGKADEKRPDNAGKKDKGNDKQGPPEKANKGANAEGNDEKGNDKNKDKSNTDEDKSNNGNGSGNGNEN</sequence>
<feature type="region of interest" description="Disordered" evidence="1">
    <location>
        <begin position="324"/>
        <end position="394"/>
    </location>
</feature>
<comment type="caution">
    <text evidence="2">The sequence shown here is derived from an EMBL/GenBank/DDBJ whole genome shotgun (WGS) entry which is preliminary data.</text>
</comment>
<keyword evidence="3" id="KW-1185">Reference proteome</keyword>
<proteinExistence type="predicted"/>